<feature type="compositionally biased region" description="Basic and acidic residues" evidence="5">
    <location>
        <begin position="171"/>
        <end position="189"/>
    </location>
</feature>
<sequence length="222" mass="25993">MFAKPRPKKSLLPPPSKKRKTTSAVEEVSFDNDARAEFLTGFHKRKQQRIKNAQEEAAKKARLEKIELRKQMLTCAVQVREDRKREVEEHVQTVNRLLQESEAAGAVEQESDDEASDQWDGFPDEPNLEIVDHEEEYIDEDRYTTVTVESVSVTRDGLHKPKVDESEDDKDDKQEKGTTETKGDKSRQEKPKKKKKKFHYESKFDRQLTERKQKVKNRARRP</sequence>
<dbReference type="PANTHER" id="PTHR14577:SF0">
    <property type="entry name" value="NUCLEOLAR PROTEIN 12"/>
    <property type="match status" value="1"/>
</dbReference>
<organism evidence="6 7">
    <name type="scientific">Fusarium zealandicum</name>
    <dbReference type="NCBI Taxonomy" id="1053134"/>
    <lineage>
        <taxon>Eukaryota</taxon>
        <taxon>Fungi</taxon>
        <taxon>Dikarya</taxon>
        <taxon>Ascomycota</taxon>
        <taxon>Pezizomycotina</taxon>
        <taxon>Sordariomycetes</taxon>
        <taxon>Hypocreomycetidae</taxon>
        <taxon>Hypocreales</taxon>
        <taxon>Nectriaceae</taxon>
        <taxon>Fusarium</taxon>
        <taxon>Fusarium staphyleae species complex</taxon>
    </lineage>
</organism>
<reference evidence="6" key="2">
    <citation type="submission" date="2020-05" db="EMBL/GenBank/DDBJ databases">
        <authorList>
            <person name="Kim H.-S."/>
            <person name="Proctor R.H."/>
            <person name="Brown D.W."/>
        </authorList>
    </citation>
    <scope>NUCLEOTIDE SEQUENCE</scope>
    <source>
        <strain evidence="6">NRRL 22465</strain>
    </source>
</reference>
<keyword evidence="3" id="KW-0175">Coiled coil</keyword>
<comment type="subcellular location">
    <subcellularLocation>
        <location evidence="1">Nucleus</location>
        <location evidence="1">Nucleolus</location>
    </subcellularLocation>
</comment>
<evidence type="ECO:0000256" key="1">
    <source>
        <dbReference type="ARBA" id="ARBA00004604"/>
    </source>
</evidence>
<feature type="region of interest" description="Disordered" evidence="5">
    <location>
        <begin position="96"/>
        <end position="129"/>
    </location>
</feature>
<evidence type="ECO:0000256" key="2">
    <source>
        <dbReference type="ARBA" id="ARBA00007175"/>
    </source>
</evidence>
<dbReference type="EMBL" id="JABEYC010000056">
    <property type="protein sequence ID" value="KAF4983638.1"/>
    <property type="molecule type" value="Genomic_DNA"/>
</dbReference>
<evidence type="ECO:0000313" key="7">
    <source>
        <dbReference type="Proteomes" id="UP000635477"/>
    </source>
</evidence>
<dbReference type="InterPro" id="IPR019186">
    <property type="entry name" value="Nucleolar_protein_12"/>
</dbReference>
<evidence type="ECO:0000256" key="4">
    <source>
        <dbReference type="ARBA" id="ARBA00023242"/>
    </source>
</evidence>
<comment type="caution">
    <text evidence="6">The sequence shown here is derived from an EMBL/GenBank/DDBJ whole genome shotgun (WGS) entry which is preliminary data.</text>
</comment>
<feature type="compositionally biased region" description="Basic residues" evidence="5">
    <location>
        <begin position="213"/>
        <end position="222"/>
    </location>
</feature>
<dbReference type="Proteomes" id="UP000635477">
    <property type="component" value="Unassembled WGS sequence"/>
</dbReference>
<evidence type="ECO:0008006" key="8">
    <source>
        <dbReference type="Google" id="ProtNLM"/>
    </source>
</evidence>
<proteinExistence type="inferred from homology"/>
<dbReference type="GO" id="GO:0005730">
    <property type="term" value="C:nucleolus"/>
    <property type="evidence" value="ECO:0007669"/>
    <property type="project" value="UniProtKB-SubCell"/>
</dbReference>
<dbReference type="GO" id="GO:0019843">
    <property type="term" value="F:rRNA binding"/>
    <property type="evidence" value="ECO:0007669"/>
    <property type="project" value="TreeGrafter"/>
</dbReference>
<feature type="compositionally biased region" description="Basic and acidic residues" evidence="5">
    <location>
        <begin position="199"/>
        <end position="212"/>
    </location>
</feature>
<dbReference type="PANTHER" id="PTHR14577">
    <property type="entry name" value="NUCLEOLAR PROTEIN 12"/>
    <property type="match status" value="1"/>
</dbReference>
<comment type="similarity">
    <text evidence="2">Belongs to the RRP17 family.</text>
</comment>
<name>A0A8H4XP91_9HYPO</name>
<keyword evidence="7" id="KW-1185">Reference proteome</keyword>
<feature type="compositionally biased region" description="Acidic residues" evidence="5">
    <location>
        <begin position="109"/>
        <end position="129"/>
    </location>
</feature>
<dbReference type="OrthoDB" id="551633at2759"/>
<keyword evidence="4" id="KW-0539">Nucleus</keyword>
<feature type="region of interest" description="Disordered" evidence="5">
    <location>
        <begin position="1"/>
        <end position="26"/>
    </location>
</feature>
<evidence type="ECO:0000256" key="5">
    <source>
        <dbReference type="SAM" id="MobiDB-lite"/>
    </source>
</evidence>
<dbReference type="Pfam" id="PF09805">
    <property type="entry name" value="Nop25"/>
    <property type="match status" value="1"/>
</dbReference>
<evidence type="ECO:0000313" key="6">
    <source>
        <dbReference type="EMBL" id="KAF4983638.1"/>
    </source>
</evidence>
<evidence type="ECO:0000256" key="3">
    <source>
        <dbReference type="ARBA" id="ARBA00023054"/>
    </source>
</evidence>
<accession>A0A8H4XP91</accession>
<protein>
    <recommendedName>
        <fullName evidence="8">Nucleolar protein 12</fullName>
    </recommendedName>
</protein>
<reference evidence="6" key="1">
    <citation type="journal article" date="2020" name="BMC Genomics">
        <title>Correction to: Identification and distribution of gene clusters required for synthesis of sphingolipid metabolism inhibitors in diverse species of the filamentous fungus Fusarium.</title>
        <authorList>
            <person name="Kim H.S."/>
            <person name="Lohmar J.M."/>
            <person name="Busman M."/>
            <person name="Brown D.W."/>
            <person name="Naumann T.A."/>
            <person name="Divon H.H."/>
            <person name="Lysoe E."/>
            <person name="Uhlig S."/>
            <person name="Proctor R.H."/>
        </authorList>
    </citation>
    <scope>NUCLEOTIDE SEQUENCE</scope>
    <source>
        <strain evidence="6">NRRL 22465</strain>
    </source>
</reference>
<dbReference type="AlphaFoldDB" id="A0A8H4XP91"/>
<feature type="region of interest" description="Disordered" evidence="5">
    <location>
        <begin position="149"/>
        <end position="222"/>
    </location>
</feature>
<gene>
    <name evidence="6" type="ORF">FZEAL_990</name>
</gene>